<sequence>MAEIAKKKTGAKDPMEAVARLNRSVQAKQRVKEEIASNDPVQLPMWDDDLRGVPNCLARGALFTAIKSDGSKREFYRGKEIATLAGIDVSYRGEELRQDDYSVFLNILHFARHYDLGKPIPFTAYQMLKELGWSINTDEYAHLRECCERLLATSITVALPKMGGSQGFSGSLIQSFAWKDDGGKQLSQWQVMLEPRIAALFIDPLLSLMNPAERKAIGGRSPLAQWLHSFLCTHQKPFAISVEKYYELSGSRTANMGDFRARLKLAFLKLMNVGFLESFEFRNDVVHVVRVPRHYPAPVFHRLGNNADQAGLQI</sequence>
<reference evidence="1 2" key="1">
    <citation type="submission" date="2017-05" db="EMBL/GenBank/DDBJ databases">
        <authorList>
            <person name="Varghese N."/>
            <person name="Submissions S."/>
        </authorList>
    </citation>
    <scope>NUCLEOTIDE SEQUENCE [LARGE SCALE GENOMIC DNA]</scope>
    <source>
        <strain evidence="1 2">DSM 26001</strain>
    </source>
</reference>
<evidence type="ECO:0000313" key="1">
    <source>
        <dbReference type="EMBL" id="SMP79675.1"/>
    </source>
</evidence>
<name>A0ABY1QTF7_9BURK</name>
<keyword evidence="2" id="KW-1185">Reference proteome</keyword>
<dbReference type="EMBL" id="FXUL01000032">
    <property type="protein sequence ID" value="SMP79675.1"/>
    <property type="molecule type" value="Genomic_DNA"/>
</dbReference>
<comment type="caution">
    <text evidence="1">The sequence shown here is derived from an EMBL/GenBank/DDBJ whole genome shotgun (WGS) entry which is preliminary data.</text>
</comment>
<accession>A0ABY1QTF7</accession>
<organism evidence="1 2">
    <name type="scientific">Noviherbaspirillum suwonense</name>
    <dbReference type="NCBI Taxonomy" id="1224511"/>
    <lineage>
        <taxon>Bacteria</taxon>
        <taxon>Pseudomonadati</taxon>
        <taxon>Pseudomonadota</taxon>
        <taxon>Betaproteobacteria</taxon>
        <taxon>Burkholderiales</taxon>
        <taxon>Oxalobacteraceae</taxon>
        <taxon>Noviherbaspirillum</taxon>
    </lineage>
</organism>
<dbReference type="Pfam" id="PF07042">
    <property type="entry name" value="TrfA"/>
    <property type="match status" value="1"/>
</dbReference>
<protein>
    <submittedName>
        <fullName evidence="1">TrfA protein</fullName>
    </submittedName>
</protein>
<dbReference type="RefSeq" id="WP_283445324.1">
    <property type="nucleotide sequence ID" value="NZ_FXUL01000032.1"/>
</dbReference>
<evidence type="ECO:0000313" key="2">
    <source>
        <dbReference type="Proteomes" id="UP001158049"/>
    </source>
</evidence>
<dbReference type="InterPro" id="IPR010751">
    <property type="entry name" value="TrfA"/>
</dbReference>
<proteinExistence type="predicted"/>
<dbReference type="Proteomes" id="UP001158049">
    <property type="component" value="Unassembled WGS sequence"/>
</dbReference>
<gene>
    <name evidence="1" type="ORF">SAMN06295970_13231</name>
</gene>